<dbReference type="WBParaSite" id="ASIM_0001158101-mRNA-1">
    <property type="protein sequence ID" value="ASIM_0001158101-mRNA-1"/>
    <property type="gene ID" value="ASIM_0001158101"/>
</dbReference>
<feature type="transmembrane region" description="Helical" evidence="1">
    <location>
        <begin position="203"/>
        <end position="223"/>
    </location>
</feature>
<dbReference type="EMBL" id="UYRR01031043">
    <property type="protein sequence ID" value="VDK44425.1"/>
    <property type="molecule type" value="Genomic_DNA"/>
</dbReference>
<keyword evidence="1" id="KW-0812">Transmembrane</keyword>
<dbReference type="SUPFAM" id="SSF103473">
    <property type="entry name" value="MFS general substrate transporter"/>
    <property type="match status" value="1"/>
</dbReference>
<feature type="transmembrane region" description="Helical" evidence="1">
    <location>
        <begin position="286"/>
        <end position="307"/>
    </location>
</feature>
<feature type="transmembrane region" description="Helical" evidence="1">
    <location>
        <begin position="337"/>
        <end position="355"/>
    </location>
</feature>
<organism evidence="4">
    <name type="scientific">Anisakis simplex</name>
    <name type="common">Herring worm</name>
    <dbReference type="NCBI Taxonomy" id="6269"/>
    <lineage>
        <taxon>Eukaryota</taxon>
        <taxon>Metazoa</taxon>
        <taxon>Ecdysozoa</taxon>
        <taxon>Nematoda</taxon>
        <taxon>Chromadorea</taxon>
        <taxon>Rhabditida</taxon>
        <taxon>Spirurina</taxon>
        <taxon>Ascaridomorpha</taxon>
        <taxon>Ascaridoidea</taxon>
        <taxon>Anisakidae</taxon>
        <taxon>Anisakis</taxon>
        <taxon>Anisakis simplex complex</taxon>
    </lineage>
</organism>
<feature type="transmembrane region" description="Helical" evidence="1">
    <location>
        <begin position="179"/>
        <end position="197"/>
    </location>
</feature>
<proteinExistence type="predicted"/>
<reference evidence="2 3" key="2">
    <citation type="submission" date="2018-11" db="EMBL/GenBank/DDBJ databases">
        <authorList>
            <consortium name="Pathogen Informatics"/>
        </authorList>
    </citation>
    <scope>NUCLEOTIDE SEQUENCE [LARGE SCALE GENOMIC DNA]</scope>
</reference>
<sequence length="441" mass="49136">MASRKEKERLKLIILLIYGLFNTFNKWTRVLLPFMQWRLQPRPTLFQLLLLNSFGSCIVLLGSFFIAQLVSSNSIGTLIRNIDGLTVNLEHCFTSIKIKLQIDSRGCRFAAIFVTILAGTFELIVPYIKDFYLFGVAQILLIGNHLPMVVDAMTAQLIGEDGDDKERTNLIMQLTIPESIAYAVGPYLAIQFLYIINASIETSQTFCGFAHLVIVLPIIYWSIPGKKGGNRSYLPSLGSYKEMLHDSKLRWSLLFLLMVAAPFSAYDQVIRTKLASHIIFEPTDMAKMAFLLGLTTMIGNLFVLPLLQARMGPKALLQLSMLLLSASFLYLSQTDSYASILLGMPFQVIGVCIAFGQLSSQIMGNVGHANLGKAAALNRGTQVAATLLTPLFSGYYIDGDEARILCYLSAFINAAGMIIVHFYGTFMRHHVHKLPLRTHDD</sequence>
<evidence type="ECO:0000313" key="3">
    <source>
        <dbReference type="Proteomes" id="UP000267096"/>
    </source>
</evidence>
<name>A0A0M3JU36_ANISI</name>
<evidence type="ECO:0000256" key="1">
    <source>
        <dbReference type="SAM" id="Phobius"/>
    </source>
</evidence>
<feature type="transmembrane region" description="Helical" evidence="1">
    <location>
        <begin position="249"/>
        <end position="266"/>
    </location>
</feature>
<reference evidence="4" key="1">
    <citation type="submission" date="2017-02" db="UniProtKB">
        <authorList>
            <consortium name="WormBaseParasite"/>
        </authorList>
    </citation>
    <scope>IDENTIFICATION</scope>
</reference>
<keyword evidence="1" id="KW-0472">Membrane</keyword>
<dbReference type="Gene3D" id="1.20.1250.20">
    <property type="entry name" value="MFS general substrate transporter like domains"/>
    <property type="match status" value="1"/>
</dbReference>
<evidence type="ECO:0000313" key="2">
    <source>
        <dbReference type="EMBL" id="VDK44425.1"/>
    </source>
</evidence>
<dbReference type="PANTHER" id="PTHR24002">
    <property type="entry name" value="SOLUTE CARRIER FAMILY 22 MEMBER 18"/>
    <property type="match status" value="1"/>
</dbReference>
<feature type="transmembrane region" description="Helical" evidence="1">
    <location>
        <begin position="314"/>
        <end position="331"/>
    </location>
</feature>
<gene>
    <name evidence="2" type="ORF">ASIM_LOCUS11139</name>
</gene>
<feature type="transmembrane region" description="Helical" evidence="1">
    <location>
        <begin position="402"/>
        <end position="423"/>
    </location>
</feature>
<feature type="transmembrane region" description="Helical" evidence="1">
    <location>
        <begin position="48"/>
        <end position="70"/>
    </location>
</feature>
<feature type="transmembrane region" description="Helical" evidence="1">
    <location>
        <begin position="12"/>
        <end position="28"/>
    </location>
</feature>
<dbReference type="Proteomes" id="UP000267096">
    <property type="component" value="Unassembled WGS sequence"/>
</dbReference>
<dbReference type="PANTHER" id="PTHR24002:SF4">
    <property type="entry name" value="MFS DOMAIN-CONTAINING PROTEIN"/>
    <property type="match status" value="1"/>
</dbReference>
<accession>A0A0M3JU36</accession>
<protein>
    <submittedName>
        <fullName evidence="4">MFS domain-containing protein</fullName>
    </submittedName>
</protein>
<evidence type="ECO:0000313" key="4">
    <source>
        <dbReference type="WBParaSite" id="ASIM_0001158101-mRNA-1"/>
    </source>
</evidence>
<feature type="transmembrane region" description="Helical" evidence="1">
    <location>
        <begin position="106"/>
        <end position="125"/>
    </location>
</feature>
<feature type="transmembrane region" description="Helical" evidence="1">
    <location>
        <begin position="376"/>
        <end position="396"/>
    </location>
</feature>
<dbReference type="GO" id="GO:0005635">
    <property type="term" value="C:nuclear envelope"/>
    <property type="evidence" value="ECO:0007669"/>
    <property type="project" value="TreeGrafter"/>
</dbReference>
<dbReference type="InterPro" id="IPR036259">
    <property type="entry name" value="MFS_trans_sf"/>
</dbReference>
<dbReference type="OrthoDB" id="5779108at2759"/>
<dbReference type="AlphaFoldDB" id="A0A0M3JU36"/>
<keyword evidence="1" id="KW-1133">Transmembrane helix</keyword>
<keyword evidence="3" id="KW-1185">Reference proteome</keyword>